<keyword evidence="2" id="KW-0238">DNA-binding</keyword>
<organism evidence="5 6">
    <name type="scientific">Cryptolaemus montrouzieri</name>
    <dbReference type="NCBI Taxonomy" id="559131"/>
    <lineage>
        <taxon>Eukaryota</taxon>
        <taxon>Metazoa</taxon>
        <taxon>Ecdysozoa</taxon>
        <taxon>Arthropoda</taxon>
        <taxon>Hexapoda</taxon>
        <taxon>Insecta</taxon>
        <taxon>Pterygota</taxon>
        <taxon>Neoptera</taxon>
        <taxon>Endopterygota</taxon>
        <taxon>Coleoptera</taxon>
        <taxon>Polyphaga</taxon>
        <taxon>Cucujiformia</taxon>
        <taxon>Coccinelloidea</taxon>
        <taxon>Coccinellidae</taxon>
        <taxon>Scymninae</taxon>
        <taxon>Scymnini</taxon>
        <taxon>Cryptolaemus</taxon>
    </lineage>
</organism>
<dbReference type="SMART" id="SM00520">
    <property type="entry name" value="BASIC"/>
    <property type="match status" value="1"/>
</dbReference>
<sequence length="188" mass="21869">MKYKNSKMLGIPKNFSNFQSNAYQKNIFQSNDKRIKELNAFSNANNPMIYRVEAMNKHISGNRTNFSNFEQGRNEYCAQQNALCPTVIHQNLSNQSKNGEQDRKFRSFAYGDYASGDSCLDSDDDKEMNHVFEPHKDGPRKCLTWACKACKKKTVAVDRRKAATLRERRRLRKVRYQLLTKQSLPTKL</sequence>
<comment type="caution">
    <text evidence="5">The sequence shown here is derived from an EMBL/GenBank/DDBJ whole genome shotgun (WGS) entry which is preliminary data.</text>
</comment>
<evidence type="ECO:0000256" key="1">
    <source>
        <dbReference type="ARBA" id="ARBA00004123"/>
    </source>
</evidence>
<dbReference type="GO" id="GO:0005634">
    <property type="term" value="C:nucleus"/>
    <property type="evidence" value="ECO:0007669"/>
    <property type="project" value="UniProtKB-SubCell"/>
</dbReference>
<keyword evidence="6" id="KW-1185">Reference proteome</keyword>
<comment type="subcellular location">
    <subcellularLocation>
        <location evidence="1">Nucleus</location>
    </subcellularLocation>
</comment>
<dbReference type="InterPro" id="IPR039704">
    <property type="entry name" value="Myogenic_factor"/>
</dbReference>
<evidence type="ECO:0000256" key="3">
    <source>
        <dbReference type="ARBA" id="ARBA00023242"/>
    </source>
</evidence>
<feature type="domain" description="Myogenic muscle-specific protein N-terminal" evidence="4">
    <location>
        <begin position="83"/>
        <end position="163"/>
    </location>
</feature>
<name>A0ABD2N0P2_9CUCU</name>
<dbReference type="AlphaFoldDB" id="A0ABD2N0P2"/>
<dbReference type="PANTHER" id="PTHR11534">
    <property type="entry name" value="MYOGENIC FACTOR"/>
    <property type="match status" value="1"/>
</dbReference>
<evidence type="ECO:0000256" key="2">
    <source>
        <dbReference type="ARBA" id="ARBA00023125"/>
    </source>
</evidence>
<gene>
    <name evidence="5" type="ORF">HHI36_022701</name>
</gene>
<protein>
    <recommendedName>
        <fullName evidence="4">Myogenic muscle-specific protein N-terminal domain-containing protein</fullName>
    </recommendedName>
</protein>
<dbReference type="PANTHER" id="PTHR11534:SF9">
    <property type="entry name" value="MYOGENIC-DETERMINATION PROTEIN"/>
    <property type="match status" value="1"/>
</dbReference>
<keyword evidence="3" id="KW-0539">Nucleus</keyword>
<proteinExistence type="predicted"/>
<evidence type="ECO:0000313" key="5">
    <source>
        <dbReference type="EMBL" id="KAL3272219.1"/>
    </source>
</evidence>
<accession>A0ABD2N0P2</accession>
<dbReference type="GO" id="GO:0003677">
    <property type="term" value="F:DNA binding"/>
    <property type="evidence" value="ECO:0007669"/>
    <property type="project" value="UniProtKB-KW"/>
</dbReference>
<evidence type="ECO:0000259" key="4">
    <source>
        <dbReference type="SMART" id="SM00520"/>
    </source>
</evidence>
<evidence type="ECO:0000313" key="6">
    <source>
        <dbReference type="Proteomes" id="UP001516400"/>
    </source>
</evidence>
<dbReference type="Pfam" id="PF01586">
    <property type="entry name" value="Basic"/>
    <property type="match status" value="1"/>
</dbReference>
<dbReference type="InterPro" id="IPR002546">
    <property type="entry name" value="MyoD_N"/>
</dbReference>
<reference evidence="5 6" key="1">
    <citation type="journal article" date="2021" name="BMC Biol.">
        <title>Horizontally acquired antibacterial genes associated with adaptive radiation of ladybird beetles.</title>
        <authorList>
            <person name="Li H.S."/>
            <person name="Tang X.F."/>
            <person name="Huang Y.H."/>
            <person name="Xu Z.Y."/>
            <person name="Chen M.L."/>
            <person name="Du X.Y."/>
            <person name="Qiu B.Y."/>
            <person name="Chen P.T."/>
            <person name="Zhang W."/>
            <person name="Slipinski A."/>
            <person name="Escalona H.E."/>
            <person name="Waterhouse R.M."/>
            <person name="Zwick A."/>
            <person name="Pang H."/>
        </authorList>
    </citation>
    <scope>NUCLEOTIDE SEQUENCE [LARGE SCALE GENOMIC DNA]</scope>
    <source>
        <strain evidence="5">SYSU2018</strain>
    </source>
</reference>
<dbReference type="EMBL" id="JABFTP020000042">
    <property type="protein sequence ID" value="KAL3272219.1"/>
    <property type="molecule type" value="Genomic_DNA"/>
</dbReference>
<dbReference type="Proteomes" id="UP001516400">
    <property type="component" value="Unassembled WGS sequence"/>
</dbReference>